<feature type="transmembrane region" description="Helical" evidence="1">
    <location>
        <begin position="75"/>
        <end position="98"/>
    </location>
</feature>
<accession>A0A848DNW7</accession>
<name>A0A848DNW7_9PSEU</name>
<evidence type="ECO:0000313" key="2">
    <source>
        <dbReference type="EMBL" id="NMH94111.1"/>
    </source>
</evidence>
<keyword evidence="1" id="KW-0472">Membrane</keyword>
<dbReference type="Proteomes" id="UP000586918">
    <property type="component" value="Unassembled WGS sequence"/>
</dbReference>
<evidence type="ECO:0000313" key="3">
    <source>
        <dbReference type="Proteomes" id="UP000586918"/>
    </source>
</evidence>
<feature type="transmembrane region" description="Helical" evidence="1">
    <location>
        <begin position="49"/>
        <end position="69"/>
    </location>
</feature>
<gene>
    <name evidence="2" type="ORF">HF519_21535</name>
</gene>
<reference evidence="2 3" key="1">
    <citation type="submission" date="2020-04" db="EMBL/GenBank/DDBJ databases">
        <authorList>
            <person name="Klaysubun C."/>
            <person name="Duangmal K."/>
            <person name="Lipun K."/>
        </authorList>
    </citation>
    <scope>NUCLEOTIDE SEQUENCE [LARGE SCALE GENOMIC DNA]</scope>
    <source>
        <strain evidence="2 3">DSM 45300</strain>
    </source>
</reference>
<comment type="caution">
    <text evidence="2">The sequence shown here is derived from an EMBL/GenBank/DDBJ whole genome shotgun (WGS) entry which is preliminary data.</text>
</comment>
<keyword evidence="3" id="KW-1185">Reference proteome</keyword>
<sequence>MSLHRTTGSGRARATPPLVRQVVVALGIVVATAAVIAGVVAGKAGDRSAAGFLLVGGLLTGLLILDDFLQSHESVYPALGVSEIYVYPAYALLFSGWAWRWRERLLDSDLVLLVLAGALFAVMILVDQVGTPFGWNSHIVEDGAKATGMAVLAAYLIRAGLRVVLIHSQGVRRPAPARHAAGR</sequence>
<keyword evidence="1" id="KW-1133">Transmembrane helix</keyword>
<feature type="transmembrane region" description="Helical" evidence="1">
    <location>
        <begin position="22"/>
        <end position="42"/>
    </location>
</feature>
<feature type="transmembrane region" description="Helical" evidence="1">
    <location>
        <begin position="110"/>
        <end position="126"/>
    </location>
</feature>
<proteinExistence type="predicted"/>
<protein>
    <submittedName>
        <fullName evidence="2">Uncharacterized protein</fullName>
    </submittedName>
</protein>
<dbReference type="AlphaFoldDB" id="A0A848DNW7"/>
<organism evidence="2 3">
    <name type="scientific">Pseudonocardia bannensis</name>
    <dbReference type="NCBI Taxonomy" id="630973"/>
    <lineage>
        <taxon>Bacteria</taxon>
        <taxon>Bacillati</taxon>
        <taxon>Actinomycetota</taxon>
        <taxon>Actinomycetes</taxon>
        <taxon>Pseudonocardiales</taxon>
        <taxon>Pseudonocardiaceae</taxon>
        <taxon>Pseudonocardia</taxon>
    </lineage>
</organism>
<dbReference type="RefSeq" id="WP_169414802.1">
    <property type="nucleotide sequence ID" value="NZ_JAAXKZ010000095.1"/>
</dbReference>
<dbReference type="EMBL" id="JAAXKZ010000095">
    <property type="protein sequence ID" value="NMH94111.1"/>
    <property type="molecule type" value="Genomic_DNA"/>
</dbReference>
<feature type="transmembrane region" description="Helical" evidence="1">
    <location>
        <begin position="146"/>
        <end position="165"/>
    </location>
</feature>
<keyword evidence="1" id="KW-0812">Transmembrane</keyword>
<evidence type="ECO:0000256" key="1">
    <source>
        <dbReference type="SAM" id="Phobius"/>
    </source>
</evidence>